<proteinExistence type="predicted"/>
<keyword evidence="2" id="KW-0540">Nuclease</keyword>
<dbReference type="InterPro" id="IPR035901">
    <property type="entry name" value="GIY-YIG_endonuc_sf"/>
</dbReference>
<dbReference type="EMBL" id="JQ354994">
    <property type="protein sequence ID" value="AFD95910.1"/>
    <property type="molecule type" value="Genomic_DNA"/>
</dbReference>
<gene>
    <name evidence="2" type="ORF">TSTA_m0060</name>
</gene>
<evidence type="ECO:0000313" key="3">
    <source>
        <dbReference type="Proteomes" id="UP000001745"/>
    </source>
</evidence>
<feature type="domain" description="GIY-YIG" evidence="1">
    <location>
        <begin position="11"/>
        <end position="49"/>
    </location>
</feature>
<dbReference type="InterPro" id="IPR000305">
    <property type="entry name" value="GIY-YIG_endonuc"/>
</dbReference>
<dbReference type="AlphaFoldDB" id="H9CNL6"/>
<evidence type="ECO:0000259" key="1">
    <source>
        <dbReference type="PROSITE" id="PS50164"/>
    </source>
</evidence>
<accession>H9CNL6</accession>
<dbReference type="Proteomes" id="UP000001745">
    <property type="component" value="Mitochondrion"/>
</dbReference>
<evidence type="ECO:0000313" key="2">
    <source>
        <dbReference type="EMBL" id="AFD95910.1"/>
    </source>
</evidence>
<sequence>MLLNLLVIKKNKGGIYSFVNTVNGNQYIGSVKDLYIRLLEHIRNKKNPI</sequence>
<organism evidence="3">
    <name type="scientific">Talaromyces stipitatus (strain ATCC 10500 / CBS 375.48 / QM 6759 / NRRL 1006)</name>
    <name type="common">Penicillium stipitatum</name>
    <dbReference type="NCBI Taxonomy" id="441959"/>
    <lineage>
        <taxon>Eukaryota</taxon>
        <taxon>Fungi</taxon>
        <taxon>Dikarya</taxon>
        <taxon>Ascomycota</taxon>
        <taxon>Pezizomycotina</taxon>
        <taxon>Eurotiomycetes</taxon>
        <taxon>Eurotiomycetidae</taxon>
        <taxon>Eurotiales</taxon>
        <taxon>Trichocomaceae</taxon>
        <taxon>Talaromyces</taxon>
        <taxon>Talaromyces sect. Talaromyces</taxon>
    </lineage>
</organism>
<keyword evidence="2" id="KW-0496">Mitochondrion</keyword>
<name>H9CNL6_TALSN</name>
<dbReference type="VEuPathDB" id="FungiDB:TSTA_m0060"/>
<dbReference type="SUPFAM" id="SSF82771">
    <property type="entry name" value="GIY-YIG endonuclease"/>
    <property type="match status" value="1"/>
</dbReference>
<geneLocation type="mitochondrion" evidence="2"/>
<protein>
    <submittedName>
        <fullName evidence="2">Intron-encoded GIY-YIG endonuclease</fullName>
    </submittedName>
</protein>
<dbReference type="GO" id="GO:0004519">
    <property type="term" value="F:endonuclease activity"/>
    <property type="evidence" value="ECO:0007669"/>
    <property type="project" value="UniProtKB-KW"/>
</dbReference>
<keyword evidence="3" id="KW-1185">Reference proteome</keyword>
<keyword evidence="2" id="KW-0378">Hydrolase</keyword>
<dbReference type="Gene3D" id="3.40.1440.10">
    <property type="entry name" value="GIY-YIG endonuclease"/>
    <property type="match status" value="1"/>
</dbReference>
<reference evidence="2 3" key="1">
    <citation type="journal article" date="2012" name="BMC Genomics">
        <title>Sequencing of mitochondrial genomes of nine Aspergillus and Penicillium species identifies mobile introns and accessory genes as main sources of genome size variability.</title>
        <authorList>
            <person name="Joardar V."/>
            <person name="Abrams N.F."/>
            <person name="Hostetler J."/>
            <person name="Paukstelis P.J."/>
            <person name="Pakala S."/>
            <person name="Pakala S.B."/>
            <person name="Zafar N."/>
            <person name="Abolude O.O."/>
            <person name="Payne G."/>
            <person name="Andrianopoulos A."/>
            <person name="Denning D.W."/>
            <person name="Nierman W.C."/>
        </authorList>
    </citation>
    <scope>NUCLEOTIDE SEQUENCE [LARGE SCALE GENOMIC DNA]</scope>
    <source>
        <strain evidence="3">ATCC 10500 / CBS 375.48 / QM 6759 / NRRL 1006</strain>
    </source>
</reference>
<dbReference type="Pfam" id="PF01541">
    <property type="entry name" value="GIY-YIG"/>
    <property type="match status" value="1"/>
</dbReference>
<dbReference type="PROSITE" id="PS50164">
    <property type="entry name" value="GIY_YIG"/>
    <property type="match status" value="1"/>
</dbReference>
<keyword evidence="2" id="KW-0255">Endonuclease</keyword>
<dbReference type="InParanoid" id="H9CNL6"/>